<feature type="compositionally biased region" description="Pro residues" evidence="5">
    <location>
        <begin position="311"/>
        <end position="321"/>
    </location>
</feature>
<sequence length="774" mass="84801">MKAPQMGMVVVSKGENDGPPFYIQHIVENSMAAKSQLEVGDELFSVDNLCCSNVADRPLLVATLTKLRQLLDRLANKQRPVEIKVFRSQERYSTGGMHAVSPLSMKVNPHASGRQRYTTEQPPCGSQEVTTMELPMPFFNPSSINGNGNPTGSECINENVDSTRKRENFPSYEVEPVRSGAQPLNTAPEMSLNCIKTAAKGITCKDIESSHSLFTETVKPIKTLENGALLHDESTSQPRHSPVATPIACLKAQQLKSPFDSPNPPSFPLPITSPSEMHFSIRGISPPPPSPIQEISRASSLSVDNSNSMELPPPPTPPPRLESPTCPKAESIKSTLKIPPQQFQYMEQNSFGGLSHEPLRKVANVLTNTVNTSRITYVRKDPLEQYNDKDNVVKNDHVASSTEPILPSIECSKAIESHLTSESLFIQPQAPIERVECPEDTICNSDVNYSELCALNGPRLLSHSKEKMEVIKPLTVMEDGVFHSSPLVESDVDEAPSSLKETPPQAIAIKIAPTLSNYVNEEVADKVPSQAWLNDEMPVPYETNGSLNTSAASAKVEVLVAETVISETFHSLGELVEVKDGKASSPPRKPPRGHERTLGETNGARLDSLTAESELLRGYNLPLPTKRAPGEPPKDQRNLPPPRPPRINVIGTWYTCAGCNQQLGTSDLMIVEQLSLFYHLSCFVCAECGIQLSDGQNETAVRIRNSLIYCYICYHRLSKATTHNKEGSGTKKSKKRQNRNENPSTAAIGQLVSTTPSHQAGNANESIRLSVFHF</sequence>
<dbReference type="Gene3D" id="2.30.42.10">
    <property type="match status" value="1"/>
</dbReference>
<evidence type="ECO:0000256" key="2">
    <source>
        <dbReference type="ARBA" id="ARBA00022833"/>
    </source>
</evidence>
<keyword evidence="2 4" id="KW-0862">Zinc</keyword>
<organism evidence="9">
    <name type="scientific">Mesocestoides corti</name>
    <name type="common">Flatworm</name>
    <dbReference type="NCBI Taxonomy" id="53468"/>
    <lineage>
        <taxon>Eukaryota</taxon>
        <taxon>Metazoa</taxon>
        <taxon>Spiralia</taxon>
        <taxon>Lophotrochozoa</taxon>
        <taxon>Platyhelminthes</taxon>
        <taxon>Cestoda</taxon>
        <taxon>Eucestoda</taxon>
        <taxon>Cyclophyllidea</taxon>
        <taxon>Mesocestoididae</taxon>
        <taxon>Mesocestoides</taxon>
    </lineage>
</organism>
<evidence type="ECO:0000256" key="5">
    <source>
        <dbReference type="SAM" id="MobiDB-lite"/>
    </source>
</evidence>
<dbReference type="PROSITE" id="PS50106">
    <property type="entry name" value="PDZ"/>
    <property type="match status" value="1"/>
</dbReference>
<feature type="region of interest" description="Disordered" evidence="5">
    <location>
        <begin position="577"/>
        <end position="606"/>
    </location>
</feature>
<dbReference type="InterPro" id="IPR001781">
    <property type="entry name" value="Znf_LIM"/>
</dbReference>
<feature type="region of interest" description="Disordered" evidence="5">
    <location>
        <begin position="621"/>
        <end position="644"/>
    </location>
</feature>
<feature type="domain" description="LIM zinc-binding" evidence="6">
    <location>
        <begin position="654"/>
        <end position="720"/>
    </location>
</feature>
<feature type="compositionally biased region" description="Low complexity" evidence="5">
    <location>
        <begin position="269"/>
        <end position="284"/>
    </location>
</feature>
<evidence type="ECO:0000313" key="9">
    <source>
        <dbReference type="WBParaSite" id="MCU_003259-RC"/>
    </source>
</evidence>
<dbReference type="InterPro" id="IPR001478">
    <property type="entry name" value="PDZ"/>
</dbReference>
<accession>A0A5K3EUS9</accession>
<keyword evidence="1 4" id="KW-0479">Metal-binding</keyword>
<dbReference type="CDD" id="cd08368">
    <property type="entry name" value="LIM"/>
    <property type="match status" value="1"/>
</dbReference>
<dbReference type="PANTHER" id="PTHR46767">
    <property type="entry name" value="LIM DOMAIN ONLY PROTEIN 7"/>
    <property type="match status" value="1"/>
</dbReference>
<keyword evidence="3 4" id="KW-0440">LIM domain</keyword>
<feature type="compositionally biased region" description="Polar residues" evidence="5">
    <location>
        <begin position="297"/>
        <end position="309"/>
    </location>
</feature>
<dbReference type="InterPro" id="IPR029978">
    <property type="entry name" value="LMO-7"/>
</dbReference>
<evidence type="ECO:0000256" key="1">
    <source>
        <dbReference type="ARBA" id="ARBA00022723"/>
    </source>
</evidence>
<feature type="domain" description="PDZ" evidence="7">
    <location>
        <begin position="1"/>
        <end position="89"/>
    </location>
</feature>
<dbReference type="PROSITE" id="PS50023">
    <property type="entry name" value="LIM_DOMAIN_2"/>
    <property type="match status" value="1"/>
</dbReference>
<dbReference type="PANTHER" id="PTHR46767:SF2">
    <property type="entry name" value="LIM DOMAIN 7B"/>
    <property type="match status" value="1"/>
</dbReference>
<dbReference type="GO" id="GO:0030155">
    <property type="term" value="P:regulation of cell adhesion"/>
    <property type="evidence" value="ECO:0007669"/>
    <property type="project" value="InterPro"/>
</dbReference>
<dbReference type="Gene3D" id="2.10.110.10">
    <property type="entry name" value="Cysteine Rich Protein"/>
    <property type="match status" value="1"/>
</dbReference>
<proteinExistence type="predicted"/>
<protein>
    <submittedName>
        <fullName evidence="8 9">PDZ domain-containing protein</fullName>
    </submittedName>
</protein>
<feature type="compositionally biased region" description="Basic and acidic residues" evidence="5">
    <location>
        <begin position="628"/>
        <end position="637"/>
    </location>
</feature>
<dbReference type="InterPro" id="IPR036034">
    <property type="entry name" value="PDZ_sf"/>
</dbReference>
<dbReference type="SMART" id="SM00132">
    <property type="entry name" value="LIM"/>
    <property type="match status" value="1"/>
</dbReference>
<feature type="region of interest" description="Disordered" evidence="5">
    <location>
        <begin position="723"/>
        <end position="761"/>
    </location>
</feature>
<dbReference type="WBParaSite" id="MCU_003259-RC">
    <property type="protein sequence ID" value="MCU_003259-RC"/>
    <property type="gene ID" value="MCU_003259"/>
</dbReference>
<evidence type="ECO:0000313" key="8">
    <source>
        <dbReference type="WBParaSite" id="MCU_003259-RB"/>
    </source>
</evidence>
<dbReference type="Pfam" id="PF00412">
    <property type="entry name" value="LIM"/>
    <property type="match status" value="1"/>
</dbReference>
<dbReference type="AlphaFoldDB" id="A0A5K3EUS9"/>
<feature type="compositionally biased region" description="Polar residues" evidence="5">
    <location>
        <begin position="740"/>
        <end position="761"/>
    </location>
</feature>
<dbReference type="SUPFAM" id="SSF50156">
    <property type="entry name" value="PDZ domain-like"/>
    <property type="match status" value="1"/>
</dbReference>
<evidence type="ECO:0000256" key="3">
    <source>
        <dbReference type="ARBA" id="ARBA00023038"/>
    </source>
</evidence>
<dbReference type="WBParaSite" id="MCU_003259-RB">
    <property type="protein sequence ID" value="MCU_003259-RB"/>
    <property type="gene ID" value="MCU_003259"/>
</dbReference>
<evidence type="ECO:0000256" key="4">
    <source>
        <dbReference type="PROSITE-ProRule" id="PRU00125"/>
    </source>
</evidence>
<evidence type="ECO:0000259" key="6">
    <source>
        <dbReference type="PROSITE" id="PS50023"/>
    </source>
</evidence>
<dbReference type="GO" id="GO:0046872">
    <property type="term" value="F:metal ion binding"/>
    <property type="evidence" value="ECO:0007669"/>
    <property type="project" value="UniProtKB-KW"/>
</dbReference>
<name>A0A5K3EUS9_MESCO</name>
<evidence type="ECO:0000259" key="7">
    <source>
        <dbReference type="PROSITE" id="PS50106"/>
    </source>
</evidence>
<feature type="region of interest" description="Disordered" evidence="5">
    <location>
        <begin position="256"/>
        <end position="327"/>
    </location>
</feature>
<dbReference type="GO" id="GO:0023051">
    <property type="term" value="P:regulation of signaling"/>
    <property type="evidence" value="ECO:0007669"/>
    <property type="project" value="InterPro"/>
</dbReference>
<dbReference type="PROSITE" id="PS00478">
    <property type="entry name" value="LIM_DOMAIN_1"/>
    <property type="match status" value="1"/>
</dbReference>
<reference evidence="8 9" key="1">
    <citation type="submission" date="2019-11" db="UniProtKB">
        <authorList>
            <consortium name="WormBaseParasite"/>
        </authorList>
    </citation>
    <scope>IDENTIFICATION</scope>
</reference>